<protein>
    <submittedName>
        <fullName evidence="2">Uncharacterized protein</fullName>
    </submittedName>
</protein>
<sequence>MNVSLNGQLGEHADDSPRSRGRQDFTTIELPSVESRQGCKRRPNPSSLFSFRPSGFITDFDIGHDVPYYSGFTIRSGYDCTRLQSSTNLSNARLHAIDAAGPTGYETLPR</sequence>
<feature type="compositionally biased region" description="Basic and acidic residues" evidence="1">
    <location>
        <begin position="11"/>
        <end position="23"/>
    </location>
</feature>
<evidence type="ECO:0000313" key="2">
    <source>
        <dbReference type="EMBL" id="KIO08979.1"/>
    </source>
</evidence>
<reference evidence="2 3" key="1">
    <citation type="submission" date="2014-04" db="EMBL/GenBank/DDBJ databases">
        <authorList>
            <consortium name="DOE Joint Genome Institute"/>
            <person name="Kuo A."/>
            <person name="Kohler A."/>
            <person name="Costa M.D."/>
            <person name="Nagy L.G."/>
            <person name="Floudas D."/>
            <person name="Copeland A."/>
            <person name="Barry K.W."/>
            <person name="Cichocki N."/>
            <person name="Veneault-Fourrey C."/>
            <person name="LaButti K."/>
            <person name="Lindquist E.A."/>
            <person name="Lipzen A."/>
            <person name="Lundell T."/>
            <person name="Morin E."/>
            <person name="Murat C."/>
            <person name="Sun H."/>
            <person name="Tunlid A."/>
            <person name="Henrissat B."/>
            <person name="Grigoriev I.V."/>
            <person name="Hibbett D.S."/>
            <person name="Martin F."/>
            <person name="Nordberg H.P."/>
            <person name="Cantor M.N."/>
            <person name="Hua S.X."/>
        </authorList>
    </citation>
    <scope>NUCLEOTIDE SEQUENCE [LARGE SCALE GENOMIC DNA]</scope>
    <source>
        <strain evidence="2 3">Marx 270</strain>
    </source>
</reference>
<accession>A0A0C3PL31</accession>
<evidence type="ECO:0000313" key="3">
    <source>
        <dbReference type="Proteomes" id="UP000054217"/>
    </source>
</evidence>
<reference evidence="3" key="2">
    <citation type="submission" date="2015-01" db="EMBL/GenBank/DDBJ databases">
        <title>Evolutionary Origins and Diversification of the Mycorrhizal Mutualists.</title>
        <authorList>
            <consortium name="DOE Joint Genome Institute"/>
            <consortium name="Mycorrhizal Genomics Consortium"/>
            <person name="Kohler A."/>
            <person name="Kuo A."/>
            <person name="Nagy L.G."/>
            <person name="Floudas D."/>
            <person name="Copeland A."/>
            <person name="Barry K.W."/>
            <person name="Cichocki N."/>
            <person name="Veneault-Fourrey C."/>
            <person name="LaButti K."/>
            <person name="Lindquist E.A."/>
            <person name="Lipzen A."/>
            <person name="Lundell T."/>
            <person name="Morin E."/>
            <person name="Murat C."/>
            <person name="Riley R."/>
            <person name="Ohm R."/>
            <person name="Sun H."/>
            <person name="Tunlid A."/>
            <person name="Henrissat B."/>
            <person name="Grigoriev I.V."/>
            <person name="Hibbett D.S."/>
            <person name="Martin F."/>
        </authorList>
    </citation>
    <scope>NUCLEOTIDE SEQUENCE [LARGE SCALE GENOMIC DNA]</scope>
    <source>
        <strain evidence="3">Marx 270</strain>
    </source>
</reference>
<gene>
    <name evidence="2" type="ORF">M404DRAFT_22212</name>
</gene>
<name>A0A0C3PL31_PISTI</name>
<evidence type="ECO:0000256" key="1">
    <source>
        <dbReference type="SAM" id="MobiDB-lite"/>
    </source>
</evidence>
<proteinExistence type="predicted"/>
<organism evidence="2 3">
    <name type="scientific">Pisolithus tinctorius Marx 270</name>
    <dbReference type="NCBI Taxonomy" id="870435"/>
    <lineage>
        <taxon>Eukaryota</taxon>
        <taxon>Fungi</taxon>
        <taxon>Dikarya</taxon>
        <taxon>Basidiomycota</taxon>
        <taxon>Agaricomycotina</taxon>
        <taxon>Agaricomycetes</taxon>
        <taxon>Agaricomycetidae</taxon>
        <taxon>Boletales</taxon>
        <taxon>Sclerodermatineae</taxon>
        <taxon>Pisolithaceae</taxon>
        <taxon>Pisolithus</taxon>
    </lineage>
</organism>
<dbReference type="InParanoid" id="A0A0C3PL31"/>
<dbReference type="AlphaFoldDB" id="A0A0C3PL31"/>
<dbReference type="HOGENOM" id="CLU_2172066_0_0_1"/>
<feature type="region of interest" description="Disordered" evidence="1">
    <location>
        <begin position="1"/>
        <end position="46"/>
    </location>
</feature>
<dbReference type="Proteomes" id="UP000054217">
    <property type="component" value="Unassembled WGS sequence"/>
</dbReference>
<keyword evidence="3" id="KW-1185">Reference proteome</keyword>
<dbReference type="EMBL" id="KN831955">
    <property type="protein sequence ID" value="KIO08979.1"/>
    <property type="molecule type" value="Genomic_DNA"/>
</dbReference>